<organism evidence="1 2">
    <name type="scientific">Desulfobacula phenolica</name>
    <dbReference type="NCBI Taxonomy" id="90732"/>
    <lineage>
        <taxon>Bacteria</taxon>
        <taxon>Pseudomonadati</taxon>
        <taxon>Thermodesulfobacteriota</taxon>
        <taxon>Desulfobacteria</taxon>
        <taxon>Desulfobacterales</taxon>
        <taxon>Desulfobacteraceae</taxon>
        <taxon>Desulfobacula</taxon>
    </lineage>
</organism>
<dbReference type="RefSeq" id="WP_092230427.1">
    <property type="nucleotide sequence ID" value="NZ_FNLL01000002.1"/>
</dbReference>
<evidence type="ECO:0000313" key="2">
    <source>
        <dbReference type="Proteomes" id="UP000199608"/>
    </source>
</evidence>
<name>A0A1H2DV86_9BACT</name>
<dbReference type="InterPro" id="IPR027417">
    <property type="entry name" value="P-loop_NTPase"/>
</dbReference>
<sequence length="259" mass="29744">MYLEFAGLPASGKSTLSSTLKKYLDTLPKQVFSRKEAMIQSLRRRDDGHVKNVLKLLPSRFWWPLMGSQFALPEFVSLSSRHLKFIIFISKMLSESNLPKRLIESIWDTTVRTFSEIQLISQHIGDSEIIIMDEAFFQRCFTLFGYMESTISDDLISHYAELAPISDHIFWIVTSPQSCVDRLKLRYQNQTSPYELSSRELIRNFESGNNVLMRLSNALESQGKCVHRIPGDDDKDVSIAKICKAAEMILAQKDLIKKV</sequence>
<reference evidence="2" key="1">
    <citation type="submission" date="2016-10" db="EMBL/GenBank/DDBJ databases">
        <authorList>
            <person name="Varghese N."/>
            <person name="Submissions S."/>
        </authorList>
    </citation>
    <scope>NUCLEOTIDE SEQUENCE [LARGE SCALE GENOMIC DNA]</scope>
    <source>
        <strain evidence="2">DSM 3384</strain>
    </source>
</reference>
<evidence type="ECO:0000313" key="1">
    <source>
        <dbReference type="EMBL" id="SDT86348.1"/>
    </source>
</evidence>
<dbReference type="SUPFAM" id="SSF52540">
    <property type="entry name" value="P-loop containing nucleoside triphosphate hydrolases"/>
    <property type="match status" value="1"/>
</dbReference>
<accession>A0A1H2DV86</accession>
<evidence type="ECO:0008006" key="3">
    <source>
        <dbReference type="Google" id="ProtNLM"/>
    </source>
</evidence>
<keyword evidence="2" id="KW-1185">Reference proteome</keyword>
<dbReference type="Gene3D" id="3.40.50.300">
    <property type="entry name" value="P-loop containing nucleotide triphosphate hydrolases"/>
    <property type="match status" value="1"/>
</dbReference>
<dbReference type="AlphaFoldDB" id="A0A1H2DV86"/>
<dbReference type="EMBL" id="FNLL01000002">
    <property type="protein sequence ID" value="SDT86348.1"/>
    <property type="molecule type" value="Genomic_DNA"/>
</dbReference>
<dbReference type="Proteomes" id="UP000199608">
    <property type="component" value="Unassembled WGS sequence"/>
</dbReference>
<gene>
    <name evidence="1" type="ORF">SAMN04487931_102190</name>
</gene>
<protein>
    <recommendedName>
        <fullName evidence="3">Thymidylate kinase</fullName>
    </recommendedName>
</protein>
<proteinExistence type="predicted"/>